<dbReference type="InterPro" id="IPR011009">
    <property type="entry name" value="Kinase-like_dom_sf"/>
</dbReference>
<evidence type="ECO:0000313" key="2">
    <source>
        <dbReference type="EMBL" id="PIO40621.1"/>
    </source>
</evidence>
<evidence type="ECO:0000313" key="3">
    <source>
        <dbReference type="Proteomes" id="UP000228934"/>
    </source>
</evidence>
<dbReference type="AlphaFoldDB" id="A0A2G9SMK6"/>
<dbReference type="SUPFAM" id="SSF56112">
    <property type="entry name" value="Protein kinase-like (PK-like)"/>
    <property type="match status" value="1"/>
</dbReference>
<dbReference type="PANTHER" id="PTHR12984">
    <property type="entry name" value="SCY1-RELATED S/T PROTEIN KINASE-LIKE"/>
    <property type="match status" value="1"/>
</dbReference>
<accession>A0A2G9SMK6</accession>
<proteinExistence type="predicted"/>
<dbReference type="Gene3D" id="3.30.200.20">
    <property type="entry name" value="Phosphorylase Kinase, domain 1"/>
    <property type="match status" value="1"/>
</dbReference>
<dbReference type="EMBL" id="KV923469">
    <property type="protein sequence ID" value="PIO40621.1"/>
    <property type="molecule type" value="Genomic_DNA"/>
</dbReference>
<feature type="region of interest" description="Disordered" evidence="1">
    <location>
        <begin position="358"/>
        <end position="403"/>
    </location>
</feature>
<reference evidence="3" key="1">
    <citation type="journal article" date="2017" name="Nat. Commun.">
        <title>The North American bullfrog draft genome provides insight into hormonal regulation of long noncoding RNA.</title>
        <authorList>
            <person name="Hammond S.A."/>
            <person name="Warren R.L."/>
            <person name="Vandervalk B.P."/>
            <person name="Kucuk E."/>
            <person name="Khan H."/>
            <person name="Gibb E.A."/>
            <person name="Pandoh P."/>
            <person name="Kirk H."/>
            <person name="Zhao Y."/>
            <person name="Jones M."/>
            <person name="Mungall A.J."/>
            <person name="Coope R."/>
            <person name="Pleasance S."/>
            <person name="Moore R.A."/>
            <person name="Holt R.A."/>
            <person name="Round J.M."/>
            <person name="Ohora S."/>
            <person name="Walle B.V."/>
            <person name="Veldhoen N."/>
            <person name="Helbing C.C."/>
            <person name="Birol I."/>
        </authorList>
    </citation>
    <scope>NUCLEOTIDE SEQUENCE [LARGE SCALE GENOMIC DNA]</scope>
</reference>
<dbReference type="OrthoDB" id="79687at2759"/>
<dbReference type="InterPro" id="IPR051177">
    <property type="entry name" value="CIK-Related_Protein"/>
</dbReference>
<protein>
    <recommendedName>
        <fullName evidence="4">Protein kinase domain-containing protein</fullName>
    </recommendedName>
</protein>
<dbReference type="FunFam" id="3.30.200.20:FF:000179">
    <property type="entry name" value="SCY1 like pseudokinase 2"/>
    <property type="match status" value="1"/>
</dbReference>
<evidence type="ECO:0008006" key="4">
    <source>
        <dbReference type="Google" id="ProtNLM"/>
    </source>
</evidence>
<feature type="compositionally biased region" description="Polar residues" evidence="1">
    <location>
        <begin position="358"/>
        <end position="396"/>
    </location>
</feature>
<gene>
    <name evidence="2" type="ORF">AB205_0125730</name>
</gene>
<dbReference type="PANTHER" id="PTHR12984:SF6">
    <property type="entry name" value="SCY1-LIKE PROTEIN 2"/>
    <property type="match status" value="1"/>
</dbReference>
<sequence>MESMLNKLKSTVTKVTADVTSAVMGNPITREFDVGKHIASGGNGLAWKIYNGTKKSTKQEVAVFVFDKKLIDKYQKYEKDQIIDSLKRGVQQLTRLRHPRLLTVQHALEESRCKIYDDGDYDEYAMFPLDIGLYKTGVYGLNVDLWTVSLTLEEKQKLAKEQEQVQKMKSQQPLKPTAMTPAASVKQTKDLTKTLMENMTSLNSQSSVNPKPAMSGFPSLSNMPGSIGYPSPVDNMSLNRNIQNGLNSNTGFQPSGFGNMGSVTPNQNFFTGTVPMGMNKMAPMSTPNSMQNFSTISSPPGVLQQNSLSKPSAAMLPLDNLFGPQKPKVSLNQMSQPNPWLNQFAPPQSSQNISGTVTQTSMTGQTGFGVQSNPFFNPQGFTQPATTMKNSSSASNDLKDLFG</sequence>
<organism evidence="2 3">
    <name type="scientific">Aquarana catesbeiana</name>
    <name type="common">American bullfrog</name>
    <name type="synonym">Rana catesbeiana</name>
    <dbReference type="NCBI Taxonomy" id="8400"/>
    <lineage>
        <taxon>Eukaryota</taxon>
        <taxon>Metazoa</taxon>
        <taxon>Chordata</taxon>
        <taxon>Craniata</taxon>
        <taxon>Vertebrata</taxon>
        <taxon>Euteleostomi</taxon>
        <taxon>Amphibia</taxon>
        <taxon>Batrachia</taxon>
        <taxon>Anura</taxon>
        <taxon>Neobatrachia</taxon>
        <taxon>Ranoidea</taxon>
        <taxon>Ranidae</taxon>
        <taxon>Aquarana</taxon>
    </lineage>
</organism>
<keyword evidence="3" id="KW-1185">Reference proteome</keyword>
<dbReference type="Proteomes" id="UP000228934">
    <property type="component" value="Unassembled WGS sequence"/>
</dbReference>
<name>A0A2G9SMK6_AQUCT</name>
<evidence type="ECO:0000256" key="1">
    <source>
        <dbReference type="SAM" id="MobiDB-lite"/>
    </source>
</evidence>